<feature type="domain" description="Sugar phosphate transporter" evidence="6">
    <location>
        <begin position="1"/>
        <end position="261"/>
    </location>
</feature>
<accession>A0A6U3PA39</accession>
<gene>
    <name evidence="7" type="ORF">DBRI1063_LOCUS2543</name>
</gene>
<dbReference type="InterPro" id="IPR050186">
    <property type="entry name" value="TPT_transporter"/>
</dbReference>
<evidence type="ECO:0000256" key="1">
    <source>
        <dbReference type="ARBA" id="ARBA00004141"/>
    </source>
</evidence>
<evidence type="ECO:0000259" key="6">
    <source>
        <dbReference type="Pfam" id="PF03151"/>
    </source>
</evidence>
<sequence>MRKCPKLTPEGRRLCYRIGFYHATGQFLTVMSLGAGPVSFTHIVKALEPFFFAIISALLFDQWMKPQVYASLIFVVGGVGCACYGERSFSWMALTTAMGSNVGFALRAVLSKFVMNTETNSKLGEYITSNNLFGIVTWCAFFLSIPVALVGEGFTFLDLWNKATTTMTETVIMEGAAAAVPDYSNPIRLARAVVTSGLFHYMNNEVMYQTLSKVHPVTLAVGNTMKRVFIMVASVIVFHNPMSLQSVMGSTIGILGVFLYSFFKQHYERAESKMSNSIAIASSSERP</sequence>
<feature type="transmembrane region" description="Helical" evidence="5">
    <location>
        <begin position="131"/>
        <end position="151"/>
    </location>
</feature>
<evidence type="ECO:0000256" key="2">
    <source>
        <dbReference type="ARBA" id="ARBA00022692"/>
    </source>
</evidence>
<comment type="subcellular location">
    <subcellularLocation>
        <location evidence="1">Membrane</location>
        <topology evidence="1">Multi-pass membrane protein</topology>
    </subcellularLocation>
</comment>
<name>A0A6U3PA39_9STRA</name>
<feature type="transmembrane region" description="Helical" evidence="5">
    <location>
        <begin position="244"/>
        <end position="263"/>
    </location>
</feature>
<dbReference type="GO" id="GO:0016020">
    <property type="term" value="C:membrane"/>
    <property type="evidence" value="ECO:0007669"/>
    <property type="project" value="UniProtKB-SubCell"/>
</dbReference>
<evidence type="ECO:0000256" key="3">
    <source>
        <dbReference type="ARBA" id="ARBA00022989"/>
    </source>
</evidence>
<dbReference type="InterPro" id="IPR004853">
    <property type="entry name" value="Sugar_P_trans_dom"/>
</dbReference>
<dbReference type="Pfam" id="PF03151">
    <property type="entry name" value="TPT"/>
    <property type="match status" value="1"/>
</dbReference>
<evidence type="ECO:0000313" key="7">
    <source>
        <dbReference type="EMBL" id="CAD9316136.1"/>
    </source>
</evidence>
<evidence type="ECO:0000256" key="4">
    <source>
        <dbReference type="ARBA" id="ARBA00023136"/>
    </source>
</evidence>
<dbReference type="PANTHER" id="PTHR11132">
    <property type="entry name" value="SOLUTE CARRIER FAMILY 35"/>
    <property type="match status" value="1"/>
</dbReference>
<feature type="transmembrane region" description="Helical" evidence="5">
    <location>
        <begin position="91"/>
        <end position="110"/>
    </location>
</feature>
<organism evidence="7">
    <name type="scientific">Ditylum brightwellii</name>
    <dbReference type="NCBI Taxonomy" id="49249"/>
    <lineage>
        <taxon>Eukaryota</taxon>
        <taxon>Sar</taxon>
        <taxon>Stramenopiles</taxon>
        <taxon>Ochrophyta</taxon>
        <taxon>Bacillariophyta</taxon>
        <taxon>Mediophyceae</taxon>
        <taxon>Lithodesmiophycidae</taxon>
        <taxon>Lithodesmiales</taxon>
        <taxon>Lithodesmiaceae</taxon>
        <taxon>Ditylum</taxon>
    </lineage>
</organism>
<reference evidence="7" key="1">
    <citation type="submission" date="2021-01" db="EMBL/GenBank/DDBJ databases">
        <authorList>
            <person name="Corre E."/>
            <person name="Pelletier E."/>
            <person name="Niang G."/>
            <person name="Scheremetjew M."/>
            <person name="Finn R."/>
            <person name="Kale V."/>
            <person name="Holt S."/>
            <person name="Cochrane G."/>
            <person name="Meng A."/>
            <person name="Brown T."/>
            <person name="Cohen L."/>
        </authorList>
    </citation>
    <scope>NUCLEOTIDE SEQUENCE</scope>
    <source>
        <strain evidence="7">Pop2</strain>
    </source>
</reference>
<feature type="transmembrane region" description="Helical" evidence="5">
    <location>
        <begin position="43"/>
        <end position="60"/>
    </location>
</feature>
<dbReference type="EMBL" id="HBGN01003845">
    <property type="protein sequence ID" value="CAD9316136.1"/>
    <property type="molecule type" value="Transcribed_RNA"/>
</dbReference>
<proteinExistence type="predicted"/>
<keyword evidence="2 5" id="KW-0812">Transmembrane</keyword>
<protein>
    <recommendedName>
        <fullName evidence="6">Sugar phosphate transporter domain-containing protein</fullName>
    </recommendedName>
</protein>
<keyword evidence="3 5" id="KW-1133">Transmembrane helix</keyword>
<feature type="transmembrane region" description="Helical" evidence="5">
    <location>
        <begin position="20"/>
        <end position="37"/>
    </location>
</feature>
<feature type="transmembrane region" description="Helical" evidence="5">
    <location>
        <begin position="67"/>
        <end position="85"/>
    </location>
</feature>
<dbReference type="AlphaFoldDB" id="A0A6U3PA39"/>
<dbReference type="SUPFAM" id="SSF103481">
    <property type="entry name" value="Multidrug resistance efflux transporter EmrE"/>
    <property type="match status" value="2"/>
</dbReference>
<keyword evidence="4 5" id="KW-0472">Membrane</keyword>
<evidence type="ECO:0000256" key="5">
    <source>
        <dbReference type="SAM" id="Phobius"/>
    </source>
</evidence>
<dbReference type="InterPro" id="IPR037185">
    <property type="entry name" value="EmrE-like"/>
</dbReference>